<dbReference type="KEGG" id="woc:BA177_17430"/>
<dbReference type="Pfam" id="PF07690">
    <property type="entry name" value="MFS_1"/>
    <property type="match status" value="1"/>
</dbReference>
<evidence type="ECO:0000313" key="6">
    <source>
        <dbReference type="EMBL" id="ANO52734.1"/>
    </source>
</evidence>
<dbReference type="InterPro" id="IPR036259">
    <property type="entry name" value="MFS_trans_sf"/>
</dbReference>
<feature type="transmembrane region" description="Helical" evidence="4">
    <location>
        <begin position="169"/>
        <end position="187"/>
    </location>
</feature>
<dbReference type="GO" id="GO:0022857">
    <property type="term" value="F:transmembrane transporter activity"/>
    <property type="evidence" value="ECO:0007669"/>
    <property type="project" value="InterPro"/>
</dbReference>
<gene>
    <name evidence="6" type="ORF">BA177_17430</name>
</gene>
<evidence type="ECO:0000256" key="4">
    <source>
        <dbReference type="SAM" id="Phobius"/>
    </source>
</evidence>
<dbReference type="InterPro" id="IPR011701">
    <property type="entry name" value="MFS"/>
</dbReference>
<dbReference type="OrthoDB" id="5317164at2"/>
<organism evidence="6 7">
    <name type="scientific">Woeseia oceani</name>
    <dbReference type="NCBI Taxonomy" id="1548547"/>
    <lineage>
        <taxon>Bacteria</taxon>
        <taxon>Pseudomonadati</taxon>
        <taxon>Pseudomonadota</taxon>
        <taxon>Gammaproteobacteria</taxon>
        <taxon>Woeseiales</taxon>
        <taxon>Woeseiaceae</taxon>
        <taxon>Woeseia</taxon>
    </lineage>
</organism>
<feature type="transmembrane region" description="Helical" evidence="4">
    <location>
        <begin position="12"/>
        <end position="36"/>
    </location>
</feature>
<keyword evidence="2 4" id="KW-1133">Transmembrane helix</keyword>
<dbReference type="Gene3D" id="1.20.1250.20">
    <property type="entry name" value="MFS general substrate transporter like domains"/>
    <property type="match status" value="2"/>
</dbReference>
<reference evidence="6 7" key="1">
    <citation type="submission" date="2016-06" db="EMBL/GenBank/DDBJ databases">
        <title>Complete genome sequence of a deep-branching marine Gamma Proteobacterium Woeseia oceani type strain XK5.</title>
        <authorList>
            <person name="Mu D."/>
            <person name="Du Z."/>
        </authorList>
    </citation>
    <scope>NUCLEOTIDE SEQUENCE [LARGE SCALE GENOMIC DNA]</scope>
    <source>
        <strain evidence="6 7">XK5</strain>
    </source>
</reference>
<feature type="transmembrane region" description="Helical" evidence="4">
    <location>
        <begin position="362"/>
        <end position="383"/>
    </location>
</feature>
<feature type="transmembrane region" description="Helical" evidence="4">
    <location>
        <begin position="274"/>
        <end position="293"/>
    </location>
</feature>
<evidence type="ECO:0000313" key="7">
    <source>
        <dbReference type="Proteomes" id="UP000092695"/>
    </source>
</evidence>
<accession>A0A193LK05</accession>
<dbReference type="InterPro" id="IPR020846">
    <property type="entry name" value="MFS_dom"/>
</dbReference>
<dbReference type="EMBL" id="CP016268">
    <property type="protein sequence ID" value="ANO52734.1"/>
    <property type="molecule type" value="Genomic_DNA"/>
</dbReference>
<feature type="transmembrane region" description="Helical" evidence="4">
    <location>
        <begin position="242"/>
        <end position="262"/>
    </location>
</feature>
<evidence type="ECO:0000256" key="2">
    <source>
        <dbReference type="ARBA" id="ARBA00022989"/>
    </source>
</evidence>
<feature type="transmembrane region" description="Helical" evidence="4">
    <location>
        <begin position="48"/>
        <end position="68"/>
    </location>
</feature>
<feature type="transmembrane region" description="Helical" evidence="4">
    <location>
        <begin position="208"/>
        <end position="230"/>
    </location>
</feature>
<dbReference type="RefSeq" id="WP_068618348.1">
    <property type="nucleotide sequence ID" value="NZ_CP016268.1"/>
</dbReference>
<feature type="transmembrane region" description="Helical" evidence="4">
    <location>
        <begin position="137"/>
        <end position="157"/>
    </location>
</feature>
<evidence type="ECO:0000259" key="5">
    <source>
        <dbReference type="PROSITE" id="PS50850"/>
    </source>
</evidence>
<feature type="domain" description="Major facilitator superfamily (MFS) profile" evidence="5">
    <location>
        <begin position="10"/>
        <end position="388"/>
    </location>
</feature>
<keyword evidence="7" id="KW-1185">Reference proteome</keyword>
<keyword evidence="3 4" id="KW-0472">Membrane</keyword>
<dbReference type="PROSITE" id="PS50850">
    <property type="entry name" value="MFS"/>
    <property type="match status" value="1"/>
</dbReference>
<feature type="transmembrane region" description="Helical" evidence="4">
    <location>
        <begin position="334"/>
        <end position="356"/>
    </location>
</feature>
<dbReference type="AlphaFoldDB" id="A0A193LK05"/>
<dbReference type="PANTHER" id="PTHR23523">
    <property type="match status" value="1"/>
</dbReference>
<dbReference type="CDD" id="cd17339">
    <property type="entry name" value="MFS_NIMT_CynX_like"/>
    <property type="match status" value="1"/>
</dbReference>
<dbReference type="InterPro" id="IPR052524">
    <property type="entry name" value="MFS_Cyanate_Porter"/>
</dbReference>
<feature type="transmembrane region" description="Helical" evidence="4">
    <location>
        <begin position="103"/>
        <end position="125"/>
    </location>
</feature>
<evidence type="ECO:0000256" key="3">
    <source>
        <dbReference type="ARBA" id="ARBA00023136"/>
    </source>
</evidence>
<proteinExistence type="predicted"/>
<keyword evidence="1 4" id="KW-0812">Transmembrane</keyword>
<protein>
    <recommendedName>
        <fullName evidence="5">Major facilitator superfamily (MFS) profile domain-containing protein</fullName>
    </recommendedName>
</protein>
<dbReference type="SUPFAM" id="SSF103473">
    <property type="entry name" value="MFS general substrate transporter"/>
    <property type="match status" value="1"/>
</dbReference>
<dbReference type="PANTHER" id="PTHR23523:SF2">
    <property type="entry name" value="2-NITROIMIDAZOLE TRANSPORTER"/>
    <property type="match status" value="1"/>
</dbReference>
<feature type="transmembrane region" description="Helical" evidence="4">
    <location>
        <begin position="80"/>
        <end position="97"/>
    </location>
</feature>
<dbReference type="Proteomes" id="UP000092695">
    <property type="component" value="Chromosome"/>
</dbReference>
<sequence length="413" mass="42720">MQVPASNPARSVWLALALLLLAFCMRSVLVVIAPLVSDIQAEYGLSASSASLLIAVPVLCFALLAPVAPRLSLRFHSEPVLLACALLISIGTVLRVLPAMPALMLGTVALGCGIAVANVLLPAFVKRHFPERTGLMTGLYLVAMSGGATLAAVAAVPMTEVTASWRVPATVWALPALLAAVAWSVHLRRGKGQQVPVTPYGSLWRNPLAWQVTVFMGLQSVGFYSMTAWLPTVLVDAGLSRAAAGGHLSVLTLLGIPTALFMPVLAMRLRDQRLLALGVSLLTSAGVAGLLLAPATATLLWSSLIGIGIGSAFSVSMVLIVLRSRDGQQAAQLSSMAQTGGYLLATLGPVLVGALYDLTGGWHAAMGLLLFATLVQGVAGLLAGRDRVVTGAPLTKEPPADVLEAVEKSAGPN</sequence>
<feature type="transmembrane region" description="Helical" evidence="4">
    <location>
        <begin position="299"/>
        <end position="322"/>
    </location>
</feature>
<name>A0A193LK05_9GAMM</name>
<evidence type="ECO:0000256" key="1">
    <source>
        <dbReference type="ARBA" id="ARBA00022692"/>
    </source>
</evidence>